<dbReference type="AlphaFoldDB" id="A0A7R9LS40"/>
<dbReference type="EMBL" id="OC889545">
    <property type="protein sequence ID" value="CAD7645735.1"/>
    <property type="molecule type" value="Genomic_DNA"/>
</dbReference>
<organism evidence="1">
    <name type="scientific">Medioppia subpectinata</name>
    <dbReference type="NCBI Taxonomy" id="1979941"/>
    <lineage>
        <taxon>Eukaryota</taxon>
        <taxon>Metazoa</taxon>
        <taxon>Ecdysozoa</taxon>
        <taxon>Arthropoda</taxon>
        <taxon>Chelicerata</taxon>
        <taxon>Arachnida</taxon>
        <taxon>Acari</taxon>
        <taxon>Acariformes</taxon>
        <taxon>Sarcoptiformes</taxon>
        <taxon>Oribatida</taxon>
        <taxon>Brachypylina</taxon>
        <taxon>Oppioidea</taxon>
        <taxon>Oppiidae</taxon>
        <taxon>Medioppia</taxon>
    </lineage>
</organism>
<sequence>CKGDDTDTAKLTMGIGEKIDKVWVYESIPDLNPDLLGGTEAQSVNLISQLTPKPEPKHWRIPKGSAKSFKYRIFVPTLTLNGKMQLKWSYYWKYVLYD</sequence>
<proteinExistence type="predicted"/>
<dbReference type="Proteomes" id="UP000759131">
    <property type="component" value="Unassembled WGS sequence"/>
</dbReference>
<accession>A0A7R9LS40</accession>
<keyword evidence="2" id="KW-1185">Reference proteome</keyword>
<dbReference type="EMBL" id="CAJPIZ010034970">
    <property type="protein sequence ID" value="CAG2120702.1"/>
    <property type="molecule type" value="Genomic_DNA"/>
</dbReference>
<protein>
    <submittedName>
        <fullName evidence="1">Uncharacterized protein</fullName>
    </submittedName>
</protein>
<evidence type="ECO:0000313" key="2">
    <source>
        <dbReference type="Proteomes" id="UP000759131"/>
    </source>
</evidence>
<evidence type="ECO:0000313" key="1">
    <source>
        <dbReference type="EMBL" id="CAD7645735.1"/>
    </source>
</evidence>
<gene>
    <name evidence="1" type="ORF">OSB1V03_LOCUS20648</name>
</gene>
<reference evidence="1" key="1">
    <citation type="submission" date="2020-11" db="EMBL/GenBank/DDBJ databases">
        <authorList>
            <person name="Tran Van P."/>
        </authorList>
    </citation>
    <scope>NUCLEOTIDE SEQUENCE</scope>
</reference>
<feature type="non-terminal residue" evidence="1">
    <location>
        <position position="1"/>
    </location>
</feature>
<name>A0A7R9LS40_9ACAR</name>